<dbReference type="PROSITE" id="PS50262">
    <property type="entry name" value="G_PROTEIN_RECEP_F1_2"/>
    <property type="match status" value="4"/>
</dbReference>
<dbReference type="InterPro" id="IPR000725">
    <property type="entry name" value="Olfact_rcpt"/>
</dbReference>
<keyword evidence="8 12" id="KW-0297">G-protein coupled receptor</keyword>
<keyword evidence="10 12" id="KW-0675">Receptor</keyword>
<feature type="transmembrane region" description="Helical" evidence="13">
    <location>
        <begin position="549"/>
        <end position="570"/>
    </location>
</feature>
<feature type="transmembrane region" description="Helical" evidence="13">
    <location>
        <begin position="247"/>
        <end position="266"/>
    </location>
</feature>
<name>A0AA40HS62_CNENI</name>
<feature type="domain" description="G-protein coupled receptors family 1 profile" evidence="14">
    <location>
        <begin position="389"/>
        <end position="640"/>
    </location>
</feature>
<keyword evidence="16" id="KW-1185">Reference proteome</keyword>
<evidence type="ECO:0000256" key="11">
    <source>
        <dbReference type="ARBA" id="ARBA00023224"/>
    </source>
</evidence>
<feature type="transmembrane region" description="Helical" evidence="13">
    <location>
        <begin position="1103"/>
        <end position="1120"/>
    </location>
</feature>
<dbReference type="GO" id="GO:0005886">
    <property type="term" value="C:plasma membrane"/>
    <property type="evidence" value="ECO:0007669"/>
    <property type="project" value="TreeGrafter"/>
</dbReference>
<evidence type="ECO:0000256" key="2">
    <source>
        <dbReference type="ARBA" id="ARBA00003929"/>
    </source>
</evidence>
<dbReference type="Proteomes" id="UP001177744">
    <property type="component" value="Unassembled WGS sequence"/>
</dbReference>
<dbReference type="FunFam" id="1.20.1070.10:FF:000006">
    <property type="entry name" value="Olfactory receptor"/>
    <property type="match status" value="1"/>
</dbReference>
<accession>A0AA40HS62</accession>
<evidence type="ECO:0000256" key="4">
    <source>
        <dbReference type="ARBA" id="ARBA00022606"/>
    </source>
</evidence>
<evidence type="ECO:0000256" key="7">
    <source>
        <dbReference type="ARBA" id="ARBA00022989"/>
    </source>
</evidence>
<dbReference type="SUPFAM" id="SSF81321">
    <property type="entry name" value="Family A G protein-coupled receptor-like"/>
    <property type="match status" value="4"/>
</dbReference>
<dbReference type="InterPro" id="IPR050402">
    <property type="entry name" value="OR51/52/56-like"/>
</dbReference>
<feature type="transmembrane region" description="Helical" evidence="13">
    <location>
        <begin position="860"/>
        <end position="882"/>
    </location>
</feature>
<evidence type="ECO:0000256" key="8">
    <source>
        <dbReference type="ARBA" id="ARBA00023040"/>
    </source>
</evidence>
<feature type="transmembrane region" description="Helical" evidence="13">
    <location>
        <begin position="989"/>
        <end position="1011"/>
    </location>
</feature>
<feature type="transmembrane region" description="Helical" evidence="13">
    <location>
        <begin position="32"/>
        <end position="56"/>
    </location>
</feature>
<dbReference type="PANTHER" id="PTHR26450">
    <property type="entry name" value="OLFACTORY RECEPTOR 56B1-RELATED"/>
    <property type="match status" value="1"/>
</dbReference>
<keyword evidence="6" id="KW-0552">Olfaction</keyword>
<feature type="transmembrane region" description="Helical" evidence="13">
    <location>
        <begin position="204"/>
        <end position="226"/>
    </location>
</feature>
<comment type="function">
    <text evidence="2">Putative odorant or sperm cell receptor.</text>
</comment>
<dbReference type="EMBL" id="JAULJE010000013">
    <property type="protein sequence ID" value="KAK1336006.1"/>
    <property type="molecule type" value="Genomic_DNA"/>
</dbReference>
<organism evidence="15 16">
    <name type="scientific">Cnephaeus nilssonii</name>
    <name type="common">Northern bat</name>
    <name type="synonym">Eptesicus nilssonii</name>
    <dbReference type="NCBI Taxonomy" id="3371016"/>
    <lineage>
        <taxon>Eukaryota</taxon>
        <taxon>Metazoa</taxon>
        <taxon>Chordata</taxon>
        <taxon>Craniata</taxon>
        <taxon>Vertebrata</taxon>
        <taxon>Euteleostomi</taxon>
        <taxon>Mammalia</taxon>
        <taxon>Eutheria</taxon>
        <taxon>Laurasiatheria</taxon>
        <taxon>Chiroptera</taxon>
        <taxon>Yangochiroptera</taxon>
        <taxon>Vespertilionidae</taxon>
        <taxon>Cnephaeus</taxon>
    </lineage>
</organism>
<feature type="transmembrane region" description="Helical" evidence="13">
    <location>
        <begin position="488"/>
        <end position="510"/>
    </location>
</feature>
<dbReference type="PROSITE" id="PS00237">
    <property type="entry name" value="G_PROTEIN_RECEP_F1_1"/>
    <property type="match status" value="1"/>
</dbReference>
<evidence type="ECO:0000256" key="13">
    <source>
        <dbReference type="SAM" id="Phobius"/>
    </source>
</evidence>
<dbReference type="InterPro" id="IPR000276">
    <property type="entry name" value="GPCR_Rhodpsn"/>
</dbReference>
<feature type="transmembrane region" description="Helical" evidence="13">
    <location>
        <begin position="446"/>
        <end position="468"/>
    </location>
</feature>
<feature type="transmembrane region" description="Helical" evidence="13">
    <location>
        <begin position="1164"/>
        <end position="1188"/>
    </location>
</feature>
<dbReference type="Pfam" id="PF13853">
    <property type="entry name" value="7tm_4"/>
    <property type="match status" value="4"/>
</dbReference>
<dbReference type="PRINTS" id="PR00237">
    <property type="entry name" value="GPCRRHODOPSN"/>
</dbReference>
<protein>
    <recommendedName>
        <fullName evidence="14">G-protein coupled receptors family 1 profile domain-containing protein</fullName>
    </recommendedName>
</protein>
<keyword evidence="4" id="KW-0716">Sensory transduction</keyword>
<sequence length="1274" mass="143059">MVGFFYGALALCSLPAFHKLLFTWYHRLEDVHIWIGFPFFAVYLIALLGNITILFVIQTERSLHQPMFYFLAMLACTDLGLSTATIPKMLGIFWFNLRDIVFGACITQMYTIHICTGLESVVLTVMAIDRYIAICNPLRYSIILTNKVIAILGLVIIVRTLVFVTPFIFLILRLPFCGVRIIPHTYCEHMGLAKLACASIRVNVIYGLIAFSVGYIDLSIIGFSYVQILRAVFHLPSWDARRKALSTCGSHVCVMLAFYLPALFSFMTHRFGHNIPHYIHILLANLYVIIPPALNPIIYGPPRASPRHRQASNGSCLASDGGCPATQGPPRLRDSEFLACTGFFCMTSPSNYSTAPVSEFLLICFPNYQSWQHWLSLPLSLLFLLAMGANITLLITIWLEASLHEPMYYLLSLLSLLDMVLCLTVIPKVLAIFWFDLRSISFSACFLQMFIMNCFLAMESCTFMIMAYDRYVAICHPLRYPSIITDQFVVRATMFVVARNAMFFLPVPILSSQLRYCAENIIKNCICTNLSVSKLSCDDITFNQLYQLVTAWTLLGSDLILIVLSYSFILKDVLRIKAEGAATKALSTCGSHFILILFFSTVLLVLVITNLARKRIPPDVPILLNILHHLIPPALNPIVYGVRTKEIKQGILKLLRRLSGLILKVQMPKMLLALWATELAALAVPAPQPPLPLAMGANTTLLITIRLEASLHEPMYYLLSLLSLLDMVLCLTVIPKVLAMFWFDNKSISFSGCFLQMFIMNSFLTMESCTFMIMAYDRYVAICHPLRYPSIITDQFVARAAVFVVARNGILTMPIPILSSRLRYCAENIIKNCICTNLSVSKLSCDDITFNRLYQFVTGWTLLGSDLILIVLSYAFILKAVLRIKAEGAATKALSTCGSHFILILFFSTVLLVLVITNLARKRIPPDVPILLNILHHLIPPALNPIVYGIAEEFQVHLPVMVVSLNSTGTQVTEFLMICLPGMQDTQHWLSVALAPLLVLALGANFVLLLAIWQEASLHEPMYYLLAILSLLDVILCLTVIPKVLLIFWFNMKPISFAGCFLQMFIMNTFLPMESSTFLVMAYDRYVAICHPLRYPSLITEQFVINAAIFIVLRNFLATLPTPVLAARLNYCASNVVENCICANISVAKLSCGDIYLNKLYQFVSVWCLLGSDLVLILLSYCFILRAVMRLQSRGTATKALSTCGSHLILILFFYTLLLVFIFTNKAGKKVPSEVPILLNVLHHLIPPALNPIVYGVRTQEIKQGIIKLLNYHY</sequence>
<evidence type="ECO:0000256" key="9">
    <source>
        <dbReference type="ARBA" id="ARBA00023136"/>
    </source>
</evidence>
<feature type="transmembrane region" description="Helical" evidence="13">
    <location>
        <begin position="754"/>
        <end position="776"/>
    </location>
</feature>
<feature type="transmembrane region" description="Helical" evidence="13">
    <location>
        <begin position="1055"/>
        <end position="1082"/>
    </location>
</feature>
<comment type="function">
    <text evidence="1">Odorant receptor.</text>
</comment>
<feature type="transmembrane region" description="Helical" evidence="13">
    <location>
        <begin position="148"/>
        <end position="172"/>
    </location>
</feature>
<dbReference type="PANTHER" id="PTHR26450:SF23">
    <property type="entry name" value="OLFACTORY RECEPTOR 52E5"/>
    <property type="match status" value="1"/>
</dbReference>
<dbReference type="InterPro" id="IPR017452">
    <property type="entry name" value="GPCR_Rhodpsn_7TM"/>
</dbReference>
<feature type="transmembrane region" description="Helical" evidence="13">
    <location>
        <begin position="278"/>
        <end position="299"/>
    </location>
</feature>
<keyword evidence="9 13" id="KW-0472">Membrane</keyword>
<dbReference type="SMART" id="SM01381">
    <property type="entry name" value="7TM_GPCR_Srsx"/>
    <property type="match status" value="1"/>
</dbReference>
<evidence type="ECO:0000256" key="6">
    <source>
        <dbReference type="ARBA" id="ARBA00022725"/>
    </source>
</evidence>
<feature type="domain" description="G-protein coupled receptors family 1 profile" evidence="14">
    <location>
        <begin position="697"/>
        <end position="948"/>
    </location>
</feature>
<keyword evidence="5 12" id="KW-0812">Transmembrane</keyword>
<gene>
    <name evidence="15" type="ORF">QTO34_003806</name>
</gene>
<feature type="domain" description="G-protein coupled receptors family 1 profile" evidence="14">
    <location>
        <begin position="1004"/>
        <end position="1255"/>
    </location>
</feature>
<comment type="caution">
    <text evidence="15">The sequence shown here is derived from an EMBL/GenBank/DDBJ whole genome shotgun (WGS) entry which is preliminary data.</text>
</comment>
<proteinExistence type="inferred from homology"/>
<feature type="transmembrane region" description="Helical" evidence="13">
    <location>
        <begin position="68"/>
        <end position="94"/>
    </location>
</feature>
<keyword evidence="11 12" id="KW-0807">Transducer</keyword>
<comment type="subcellular location">
    <subcellularLocation>
        <location evidence="3">Membrane</location>
        <topology evidence="3">Multi-pass membrane protein</topology>
    </subcellularLocation>
</comment>
<evidence type="ECO:0000256" key="3">
    <source>
        <dbReference type="ARBA" id="ARBA00004141"/>
    </source>
</evidence>
<evidence type="ECO:0000313" key="15">
    <source>
        <dbReference type="EMBL" id="KAK1336006.1"/>
    </source>
</evidence>
<evidence type="ECO:0000256" key="10">
    <source>
        <dbReference type="ARBA" id="ARBA00023170"/>
    </source>
</evidence>
<feature type="transmembrane region" description="Helical" evidence="13">
    <location>
        <begin position="1200"/>
        <end position="1223"/>
    </location>
</feature>
<dbReference type="GO" id="GO:0004930">
    <property type="term" value="F:G protein-coupled receptor activity"/>
    <property type="evidence" value="ECO:0007669"/>
    <property type="project" value="UniProtKB-KW"/>
</dbReference>
<evidence type="ECO:0000256" key="12">
    <source>
        <dbReference type="RuleBase" id="RU000688"/>
    </source>
</evidence>
<dbReference type="GO" id="GO:0071396">
    <property type="term" value="P:cellular response to lipid"/>
    <property type="evidence" value="ECO:0007669"/>
    <property type="project" value="UniProtKB-ARBA"/>
</dbReference>
<dbReference type="GO" id="GO:0004984">
    <property type="term" value="F:olfactory receptor activity"/>
    <property type="evidence" value="ECO:0007669"/>
    <property type="project" value="InterPro"/>
</dbReference>
<dbReference type="CDD" id="cd15952">
    <property type="entry name" value="7tmA_OR52E-like"/>
    <property type="match status" value="1"/>
</dbReference>
<keyword evidence="7 13" id="KW-1133">Transmembrane helix</keyword>
<evidence type="ECO:0000259" key="14">
    <source>
        <dbReference type="PROSITE" id="PS50262"/>
    </source>
</evidence>
<evidence type="ECO:0000313" key="16">
    <source>
        <dbReference type="Proteomes" id="UP001177744"/>
    </source>
</evidence>
<feature type="domain" description="G-protein coupled receptors family 1 profile" evidence="14">
    <location>
        <begin position="49"/>
        <end position="299"/>
    </location>
</feature>
<dbReference type="Gene3D" id="1.20.1070.10">
    <property type="entry name" value="Rhodopsin 7-helix transmembrane proteins"/>
    <property type="match status" value="4"/>
</dbReference>
<feature type="transmembrane region" description="Helical" evidence="13">
    <location>
        <begin position="715"/>
        <end position="734"/>
    </location>
</feature>
<evidence type="ECO:0000256" key="5">
    <source>
        <dbReference type="ARBA" id="ARBA00022692"/>
    </source>
</evidence>
<feature type="transmembrane region" description="Helical" evidence="13">
    <location>
        <begin position="1023"/>
        <end position="1049"/>
    </location>
</feature>
<feature type="transmembrane region" description="Helical" evidence="13">
    <location>
        <begin position="100"/>
        <end position="128"/>
    </location>
</feature>
<comment type="similarity">
    <text evidence="12">Belongs to the G-protein coupled receptor 1 family.</text>
</comment>
<dbReference type="FunFam" id="1.20.1070.10:FF:000002">
    <property type="entry name" value="Olfactory receptor"/>
    <property type="match status" value="3"/>
</dbReference>
<dbReference type="PRINTS" id="PR00245">
    <property type="entry name" value="OLFACTORYR"/>
</dbReference>
<feature type="transmembrane region" description="Helical" evidence="13">
    <location>
        <begin position="894"/>
        <end position="916"/>
    </location>
</feature>
<feature type="transmembrane region" description="Helical" evidence="13">
    <location>
        <begin position="379"/>
        <end position="401"/>
    </location>
</feature>
<feature type="transmembrane region" description="Helical" evidence="13">
    <location>
        <begin position="590"/>
        <end position="612"/>
    </location>
</feature>
<reference evidence="15" key="1">
    <citation type="submission" date="2023-06" db="EMBL/GenBank/DDBJ databases">
        <title>Reference genome for the Northern bat (Eptesicus nilssonii), a most northern bat species.</title>
        <authorList>
            <person name="Laine V.N."/>
            <person name="Pulliainen A.T."/>
            <person name="Lilley T.M."/>
        </authorList>
    </citation>
    <scope>NUCLEOTIDE SEQUENCE</scope>
    <source>
        <strain evidence="15">BLF_Eptnil</strain>
        <tissue evidence="15">Kidney</tissue>
    </source>
</reference>
<dbReference type="AlphaFoldDB" id="A0AA40HS62"/>
<feature type="transmembrane region" description="Helical" evidence="13">
    <location>
        <begin position="407"/>
        <end position="434"/>
    </location>
</feature>
<feature type="transmembrane region" description="Helical" evidence="13">
    <location>
        <begin position="796"/>
        <end position="818"/>
    </location>
</feature>
<evidence type="ECO:0000256" key="1">
    <source>
        <dbReference type="ARBA" id="ARBA00002936"/>
    </source>
</evidence>